<accession>A0A747SQ35</accession>
<evidence type="ECO:0000256" key="2">
    <source>
        <dbReference type="ARBA" id="ARBA00023315"/>
    </source>
</evidence>
<keyword evidence="2" id="KW-0012">Acyltransferase</keyword>
<dbReference type="EMBL" id="DAAVHS010000002">
    <property type="protein sequence ID" value="HAF4697567.1"/>
    <property type="molecule type" value="Genomic_DNA"/>
</dbReference>
<evidence type="ECO:0000256" key="5">
    <source>
        <dbReference type="ARBA" id="ARBA00048662"/>
    </source>
</evidence>
<sequence length="254" mass="29698">MLKPDDILLQELQGQVEKKRQEWIGELSVSELEMFFDKYPGGIKDLDKIGYPGYPTIRKDFVGFSRASLKATISELETDLSEGYCSEMSRIKEYRQSDEMKLQSRADDLIRKGECYFDYDCDLMQSLVRQANHKYPGINLYYVTSPEDVILKILSARQSGINAFRFILKFKRHGHFVTIDCRTISGETSMIIFEPVKRSKTSYYLMDYIEGLKKKATYAMFITFWLRSAFNTATMNVGFFVWLLQKKVIRKLYV</sequence>
<organism evidence="7">
    <name type="scientific">Salmonella enterica</name>
    <name type="common">Salmonella choleraesuis</name>
    <dbReference type="NCBI Taxonomy" id="28901"/>
    <lineage>
        <taxon>Bacteria</taxon>
        <taxon>Pseudomonadati</taxon>
        <taxon>Pseudomonadota</taxon>
        <taxon>Gammaproteobacteria</taxon>
        <taxon>Enterobacterales</taxon>
        <taxon>Enterobacteriaceae</taxon>
        <taxon>Salmonella</taxon>
    </lineage>
</organism>
<comment type="similarity">
    <text evidence="3">Belongs to the acetyltransferase YopJ family.</text>
</comment>
<dbReference type="GO" id="GO:0016746">
    <property type="term" value="F:acyltransferase activity"/>
    <property type="evidence" value="ECO:0007669"/>
    <property type="project" value="UniProtKB-KW"/>
</dbReference>
<reference evidence="7" key="1">
    <citation type="journal article" date="2018" name="Genome Biol.">
        <title>SKESA: strategic k-mer extension for scrupulous assemblies.</title>
        <authorList>
            <person name="Souvorov A."/>
            <person name="Agarwala R."/>
            <person name="Lipman D.J."/>
        </authorList>
    </citation>
    <scope>NUCLEOTIDE SEQUENCE</scope>
    <source>
        <strain evidence="7">MA.CK_98/00011163</strain>
    </source>
</reference>
<evidence type="ECO:0000256" key="1">
    <source>
        <dbReference type="ARBA" id="ARBA00022679"/>
    </source>
</evidence>
<dbReference type="AlphaFoldDB" id="A0A747SQ35"/>
<keyword evidence="1" id="KW-0808">Transferase</keyword>
<gene>
    <name evidence="7" type="ORF">G8O00_000923</name>
</gene>
<keyword evidence="6" id="KW-0472">Membrane</keyword>
<dbReference type="Pfam" id="PF03421">
    <property type="entry name" value="Acetyltransf_14"/>
    <property type="match status" value="1"/>
</dbReference>
<proteinExistence type="inferred from homology"/>
<comment type="caution">
    <text evidence="7">The sequence shown here is derived from an EMBL/GenBank/DDBJ whole genome shotgun (WGS) entry which is preliminary data.</text>
</comment>
<evidence type="ECO:0000256" key="4">
    <source>
        <dbReference type="ARBA" id="ARBA00048364"/>
    </source>
</evidence>
<keyword evidence="6" id="KW-0812">Transmembrane</keyword>
<evidence type="ECO:0000256" key="6">
    <source>
        <dbReference type="SAM" id="Phobius"/>
    </source>
</evidence>
<reference evidence="7" key="2">
    <citation type="submission" date="2020-02" db="EMBL/GenBank/DDBJ databases">
        <authorList>
            <consortium name="NCBI Pathogen Detection Project"/>
        </authorList>
    </citation>
    <scope>NUCLEOTIDE SEQUENCE</scope>
    <source>
        <strain evidence="7">MA.CK_98/00011163</strain>
    </source>
</reference>
<keyword evidence="6" id="KW-1133">Transmembrane helix</keyword>
<evidence type="ECO:0000313" key="7">
    <source>
        <dbReference type="EMBL" id="HAF4697567.1"/>
    </source>
</evidence>
<dbReference type="InterPro" id="IPR005083">
    <property type="entry name" value="YopJ-like"/>
</dbReference>
<feature type="transmembrane region" description="Helical" evidence="6">
    <location>
        <begin position="224"/>
        <end position="244"/>
    </location>
</feature>
<evidence type="ECO:0000256" key="3">
    <source>
        <dbReference type="ARBA" id="ARBA00023785"/>
    </source>
</evidence>
<comment type="catalytic activity">
    <reaction evidence="5">
        <text>L-seryl-[protein] + acetyl-CoA = O-acetyl-L-seryl-[protein] + CoA</text>
        <dbReference type="Rhea" id="RHEA:59392"/>
        <dbReference type="Rhea" id="RHEA-COMP:9863"/>
        <dbReference type="Rhea" id="RHEA-COMP:15352"/>
        <dbReference type="ChEBI" id="CHEBI:29999"/>
        <dbReference type="ChEBI" id="CHEBI:57287"/>
        <dbReference type="ChEBI" id="CHEBI:57288"/>
        <dbReference type="ChEBI" id="CHEBI:141128"/>
    </reaction>
    <physiologicalReaction direction="left-to-right" evidence="5">
        <dbReference type="Rhea" id="RHEA:59393"/>
    </physiologicalReaction>
</comment>
<name>A0A747SQ35_SALER</name>
<comment type="catalytic activity">
    <reaction evidence="4">
        <text>L-threonyl-[protein] + acetyl-CoA = O-acetyl-L-threonyl-[protein] + CoA</text>
        <dbReference type="Rhea" id="RHEA:65340"/>
        <dbReference type="Rhea" id="RHEA-COMP:11060"/>
        <dbReference type="Rhea" id="RHEA-COMP:16780"/>
        <dbReference type="ChEBI" id="CHEBI:30013"/>
        <dbReference type="ChEBI" id="CHEBI:57287"/>
        <dbReference type="ChEBI" id="CHEBI:57288"/>
        <dbReference type="ChEBI" id="CHEBI:141025"/>
    </reaction>
    <physiologicalReaction direction="left-to-right" evidence="4">
        <dbReference type="Rhea" id="RHEA:65341"/>
    </physiologicalReaction>
</comment>
<protein>
    <submittedName>
        <fullName evidence="7">Uncharacterized protein</fullName>
    </submittedName>
</protein>